<evidence type="ECO:0000256" key="6">
    <source>
        <dbReference type="ARBA" id="ARBA00022692"/>
    </source>
</evidence>
<evidence type="ECO:0000256" key="15">
    <source>
        <dbReference type="SAM" id="Phobius"/>
    </source>
</evidence>
<protein>
    <recommendedName>
        <fullName evidence="4">RING-type E3 ubiquitin transferase</fullName>
        <ecNumber evidence="4">2.3.2.27</ecNumber>
    </recommendedName>
</protein>
<name>A0AA88V6M5_9ASTE</name>
<evidence type="ECO:0000256" key="9">
    <source>
        <dbReference type="ARBA" id="ARBA00022786"/>
    </source>
</evidence>
<dbReference type="SMART" id="SM00184">
    <property type="entry name" value="RING"/>
    <property type="match status" value="1"/>
</dbReference>
<reference evidence="17" key="1">
    <citation type="submission" date="2022-12" db="EMBL/GenBank/DDBJ databases">
        <title>Draft genome assemblies for two species of Escallonia (Escalloniales).</title>
        <authorList>
            <person name="Chanderbali A."/>
            <person name="Dervinis C."/>
            <person name="Anghel I."/>
            <person name="Soltis D."/>
            <person name="Soltis P."/>
            <person name="Zapata F."/>
        </authorList>
    </citation>
    <scope>NUCLEOTIDE SEQUENCE</scope>
    <source>
        <strain evidence="17">UCBG64.0493</strain>
        <tissue evidence="17">Leaf</tissue>
    </source>
</reference>
<feature type="transmembrane region" description="Helical" evidence="15">
    <location>
        <begin position="63"/>
        <end position="82"/>
    </location>
</feature>
<dbReference type="InterPro" id="IPR001841">
    <property type="entry name" value="Znf_RING"/>
</dbReference>
<dbReference type="EMBL" id="JAVXUP010002628">
    <property type="protein sequence ID" value="KAK3002243.1"/>
    <property type="molecule type" value="Genomic_DNA"/>
</dbReference>
<evidence type="ECO:0000259" key="16">
    <source>
        <dbReference type="PROSITE" id="PS50089"/>
    </source>
</evidence>
<comment type="caution">
    <text evidence="17">The sequence shown here is derived from an EMBL/GenBank/DDBJ whole genome shotgun (WGS) entry which is preliminary data.</text>
</comment>
<dbReference type="PROSITE" id="PS50089">
    <property type="entry name" value="ZF_RING_2"/>
    <property type="match status" value="1"/>
</dbReference>
<comment type="catalytic activity">
    <reaction evidence="1">
        <text>S-ubiquitinyl-[E2 ubiquitin-conjugating enzyme]-L-cysteine + [acceptor protein]-L-lysine = [E2 ubiquitin-conjugating enzyme]-L-cysteine + N(6)-ubiquitinyl-[acceptor protein]-L-lysine.</text>
        <dbReference type="EC" id="2.3.2.27"/>
    </reaction>
</comment>
<dbReference type="GO" id="GO:0016020">
    <property type="term" value="C:membrane"/>
    <property type="evidence" value="ECO:0007669"/>
    <property type="project" value="UniProtKB-SubCell"/>
</dbReference>
<dbReference type="PANTHER" id="PTHR14155">
    <property type="entry name" value="RING FINGER DOMAIN-CONTAINING"/>
    <property type="match status" value="1"/>
</dbReference>
<evidence type="ECO:0000256" key="14">
    <source>
        <dbReference type="PROSITE-ProRule" id="PRU00175"/>
    </source>
</evidence>
<comment type="subcellular location">
    <subcellularLocation>
        <location evidence="2">Membrane</location>
        <topology evidence="2">Single-pass membrane protein</topology>
    </subcellularLocation>
</comment>
<accession>A0AA88V6M5</accession>
<dbReference type="InterPro" id="IPR053238">
    <property type="entry name" value="RING-H2_zinc_finger"/>
</dbReference>
<keyword evidence="7" id="KW-0479">Metal-binding</keyword>
<evidence type="ECO:0000256" key="8">
    <source>
        <dbReference type="ARBA" id="ARBA00022771"/>
    </source>
</evidence>
<keyword evidence="11 15" id="KW-1133">Transmembrane helix</keyword>
<gene>
    <name evidence="17" type="ORF">RJ639_022407</name>
</gene>
<proteinExistence type="inferred from homology"/>
<evidence type="ECO:0000256" key="10">
    <source>
        <dbReference type="ARBA" id="ARBA00022833"/>
    </source>
</evidence>
<dbReference type="FunFam" id="3.30.40.10:FF:000187">
    <property type="entry name" value="E3 ubiquitin-protein ligase ATL6"/>
    <property type="match status" value="1"/>
</dbReference>
<evidence type="ECO:0000256" key="11">
    <source>
        <dbReference type="ARBA" id="ARBA00022989"/>
    </source>
</evidence>
<keyword evidence="12 15" id="KW-0472">Membrane</keyword>
<evidence type="ECO:0000256" key="12">
    <source>
        <dbReference type="ARBA" id="ARBA00023136"/>
    </source>
</evidence>
<dbReference type="SUPFAM" id="SSF57850">
    <property type="entry name" value="RING/U-box"/>
    <property type="match status" value="1"/>
</dbReference>
<dbReference type="AlphaFoldDB" id="A0AA88V6M5"/>
<keyword evidence="5" id="KW-0808">Transferase</keyword>
<comment type="pathway">
    <text evidence="3">Protein modification; protein ubiquitination.</text>
</comment>
<dbReference type="GO" id="GO:0061630">
    <property type="term" value="F:ubiquitin protein ligase activity"/>
    <property type="evidence" value="ECO:0007669"/>
    <property type="project" value="UniProtKB-EC"/>
</dbReference>
<dbReference type="InterPro" id="IPR013083">
    <property type="entry name" value="Znf_RING/FYVE/PHD"/>
</dbReference>
<dbReference type="Gene3D" id="3.30.40.10">
    <property type="entry name" value="Zinc/RING finger domain, C3HC4 (zinc finger)"/>
    <property type="match status" value="1"/>
</dbReference>
<evidence type="ECO:0000313" key="18">
    <source>
        <dbReference type="Proteomes" id="UP001188597"/>
    </source>
</evidence>
<dbReference type="Pfam" id="PF13639">
    <property type="entry name" value="zf-RING_2"/>
    <property type="match status" value="1"/>
</dbReference>
<evidence type="ECO:0000256" key="7">
    <source>
        <dbReference type="ARBA" id="ARBA00022723"/>
    </source>
</evidence>
<sequence>MSDSPLPLIYNYTTPPASPPLHFTCNSLTKLFMKVKSKQDPFSKAINVHEQLLRLINMPSIRLHGVLLQLLFLLSAVMHRAAAQSNRGGASPEYPYGIDASFSSSITFVIVTLVCAFFFLGFFSIYLRQCAENSGGGTSRHLSRLSPLGLDASVIESFPTFLYSTVKDLKIGKGALECAICISEFEDANTLRLLPYCHHVFHPDCIDAWLASHSICPVCRANLSPSELAGDRTEPAEFTDEQELPEIQDQRSIALEIDPPTQSRLPDMVSPKRNRKIATKKFLRSHSTGHSVVQPGESCERYTLKLPDDVKKRILRLKRTKSCIVVWPTDGSSRRGYRSGGGEGSSRGRSYQLDRVLGWSDRWVFTKTPSFVARTGSFRLPKVGADVPDVKMVGASNANILLAPAKTPLDCLAGKSNGVEQSTDGLPV</sequence>
<dbReference type="Proteomes" id="UP001188597">
    <property type="component" value="Unassembled WGS sequence"/>
</dbReference>
<evidence type="ECO:0000256" key="4">
    <source>
        <dbReference type="ARBA" id="ARBA00012483"/>
    </source>
</evidence>
<dbReference type="CDD" id="cd16461">
    <property type="entry name" value="RING-H2_EL5-like"/>
    <property type="match status" value="1"/>
</dbReference>
<feature type="domain" description="RING-type" evidence="16">
    <location>
        <begin position="178"/>
        <end position="220"/>
    </location>
</feature>
<evidence type="ECO:0000313" key="17">
    <source>
        <dbReference type="EMBL" id="KAK3002243.1"/>
    </source>
</evidence>
<keyword evidence="6 15" id="KW-0812">Transmembrane</keyword>
<keyword evidence="9" id="KW-0833">Ubl conjugation pathway</keyword>
<evidence type="ECO:0000256" key="5">
    <source>
        <dbReference type="ARBA" id="ARBA00022679"/>
    </source>
</evidence>
<evidence type="ECO:0000256" key="1">
    <source>
        <dbReference type="ARBA" id="ARBA00000900"/>
    </source>
</evidence>
<dbReference type="EC" id="2.3.2.27" evidence="4"/>
<keyword evidence="8 14" id="KW-0863">Zinc-finger</keyword>
<keyword evidence="18" id="KW-1185">Reference proteome</keyword>
<feature type="transmembrane region" description="Helical" evidence="15">
    <location>
        <begin position="102"/>
        <end position="127"/>
    </location>
</feature>
<keyword evidence="10" id="KW-0862">Zinc</keyword>
<evidence type="ECO:0000256" key="13">
    <source>
        <dbReference type="ARBA" id="ARBA00024209"/>
    </source>
</evidence>
<dbReference type="PANTHER" id="PTHR14155:SF263">
    <property type="entry name" value="E3 UBIQUITIN-PROTEIN LIGASE ATL6"/>
    <property type="match status" value="1"/>
</dbReference>
<evidence type="ECO:0000256" key="2">
    <source>
        <dbReference type="ARBA" id="ARBA00004167"/>
    </source>
</evidence>
<comment type="similarity">
    <text evidence="13">Belongs to the RING-type zinc finger family. ATL subfamily.</text>
</comment>
<dbReference type="GO" id="GO:0008270">
    <property type="term" value="F:zinc ion binding"/>
    <property type="evidence" value="ECO:0007669"/>
    <property type="project" value="UniProtKB-KW"/>
</dbReference>
<evidence type="ECO:0000256" key="3">
    <source>
        <dbReference type="ARBA" id="ARBA00004906"/>
    </source>
</evidence>
<organism evidence="17 18">
    <name type="scientific">Escallonia herrerae</name>
    <dbReference type="NCBI Taxonomy" id="1293975"/>
    <lineage>
        <taxon>Eukaryota</taxon>
        <taxon>Viridiplantae</taxon>
        <taxon>Streptophyta</taxon>
        <taxon>Embryophyta</taxon>
        <taxon>Tracheophyta</taxon>
        <taxon>Spermatophyta</taxon>
        <taxon>Magnoliopsida</taxon>
        <taxon>eudicotyledons</taxon>
        <taxon>Gunneridae</taxon>
        <taxon>Pentapetalae</taxon>
        <taxon>asterids</taxon>
        <taxon>campanulids</taxon>
        <taxon>Escalloniales</taxon>
        <taxon>Escalloniaceae</taxon>
        <taxon>Escallonia</taxon>
    </lineage>
</organism>